<proteinExistence type="predicted"/>
<reference evidence="2" key="1">
    <citation type="journal article" date="2013" name="Science">
        <title>Gene transfer from bacteria and archaea facilitated evolution of an extremophilic eukaryote.</title>
        <authorList>
            <person name="Schonknecht G."/>
            <person name="Chen W.H."/>
            <person name="Ternes C.M."/>
            <person name="Barbier G.G."/>
            <person name="Shrestha R.P."/>
            <person name="Stanke M."/>
            <person name="Brautigam A."/>
            <person name="Baker B.J."/>
            <person name="Banfield J.F."/>
            <person name="Garavito R.M."/>
            <person name="Carr K."/>
            <person name="Wilkerson C."/>
            <person name="Rensing S.A."/>
            <person name="Gagneul D."/>
            <person name="Dickenson N.E."/>
            <person name="Oesterhelt C."/>
            <person name="Lercher M.J."/>
            <person name="Weber A.P."/>
        </authorList>
    </citation>
    <scope>NUCLEOTIDE SEQUENCE [LARGE SCALE GENOMIC DNA]</scope>
    <source>
        <strain evidence="2">074W</strain>
    </source>
</reference>
<dbReference type="InterPro" id="IPR016084">
    <property type="entry name" value="Haem_Oase-like_multi-hlx"/>
</dbReference>
<dbReference type="Proteomes" id="UP000030680">
    <property type="component" value="Unassembled WGS sequence"/>
</dbReference>
<dbReference type="OrthoDB" id="10338425at2759"/>
<evidence type="ECO:0000313" key="1">
    <source>
        <dbReference type="EMBL" id="EME30662.1"/>
    </source>
</evidence>
<evidence type="ECO:0000313" key="2">
    <source>
        <dbReference type="Proteomes" id="UP000030680"/>
    </source>
</evidence>
<dbReference type="Gene3D" id="1.20.910.10">
    <property type="entry name" value="Heme oxygenase-like"/>
    <property type="match status" value="1"/>
</dbReference>
<gene>
    <name evidence="1" type="ORF">Gasu_21190</name>
</gene>
<name>M2XKJ8_GALSU</name>
<dbReference type="GeneID" id="17089377"/>
<dbReference type="AlphaFoldDB" id="M2XKJ8"/>
<dbReference type="Gramene" id="EME30662">
    <property type="protein sequence ID" value="EME30662"/>
    <property type="gene ID" value="Gasu_21190"/>
</dbReference>
<keyword evidence="2" id="KW-1185">Reference proteome</keyword>
<organism evidence="1 2">
    <name type="scientific">Galdieria sulphuraria</name>
    <name type="common">Red alga</name>
    <dbReference type="NCBI Taxonomy" id="130081"/>
    <lineage>
        <taxon>Eukaryota</taxon>
        <taxon>Rhodophyta</taxon>
        <taxon>Bangiophyceae</taxon>
        <taxon>Galdieriales</taxon>
        <taxon>Galdieriaceae</taxon>
        <taxon>Galdieria</taxon>
    </lineage>
</organism>
<accession>M2XKJ8</accession>
<dbReference type="EMBL" id="KB454498">
    <property type="protein sequence ID" value="EME30662.1"/>
    <property type="molecule type" value="Genomic_DNA"/>
</dbReference>
<dbReference type="KEGG" id="gsl:Gasu_21190"/>
<dbReference type="RefSeq" id="XP_005707182.1">
    <property type="nucleotide sequence ID" value="XM_005707125.1"/>
</dbReference>
<protein>
    <submittedName>
        <fullName evidence="1">Uncharacterized protein</fullName>
    </submittedName>
</protein>
<sequence length="403" mass="45926">MEVRVEYYENKTNSKDEYMEGTNGNPIPEYIEAFITHEDLDCDKVSPLQFLTSLRMRGLCHPIIQHPYFVNLAKGTLPNVPLALLDFALQKMKLCEHFHGTTNDHIESGCTTIIPSTGDNVSDPLSRLVHLDQMRSAPAGVAHDVLLKRFLAELEREVEEPLIELVTHKLTRTKNLGPRLSEICRLGNIPFVIGVLCCKVPPVISEIYKLIIEAIENNTNLPLRAYFFFRYCIEVESVLLGVLERLAEENLTSSQTRIDAAKGYWASLNIVFTYFMEMYDRSSQFPPKRTLSTMEYLTTRLYRPLTQEIVYEEDEASEETDSESNFEASLAQKGCEQAPSSYCSMSPSSENSNELDDDYANLSLPRNILDVESEYRKASAVMKLYYGEEAPLEEDLRRLSLNV</sequence>